<feature type="compositionally biased region" description="Pro residues" evidence="1">
    <location>
        <begin position="40"/>
        <end position="55"/>
    </location>
</feature>
<evidence type="ECO:0000313" key="2">
    <source>
        <dbReference type="EMBL" id="ODM08019.1"/>
    </source>
</evidence>
<protein>
    <submittedName>
        <fullName evidence="2">Uncharacterized protein</fullName>
    </submittedName>
</protein>
<name>A0A1E3AHD9_9FIRM</name>
<dbReference type="Proteomes" id="UP000095003">
    <property type="component" value="Unassembled WGS sequence"/>
</dbReference>
<organism evidence="2 3">
    <name type="scientific">Eisenbergiella tayi</name>
    <dbReference type="NCBI Taxonomy" id="1432052"/>
    <lineage>
        <taxon>Bacteria</taxon>
        <taxon>Bacillati</taxon>
        <taxon>Bacillota</taxon>
        <taxon>Clostridia</taxon>
        <taxon>Lachnospirales</taxon>
        <taxon>Lachnospiraceae</taxon>
        <taxon>Eisenbergiella</taxon>
    </lineage>
</organism>
<reference evidence="2 3" key="1">
    <citation type="submission" date="2016-07" db="EMBL/GenBank/DDBJ databases">
        <title>Characterization of isolates of Eisenbergiella tayi derived from blood cultures, using whole genome sequencing.</title>
        <authorList>
            <person name="Burdz T."/>
            <person name="Wiebe D."/>
            <person name="Huynh C."/>
            <person name="Bernard K."/>
        </authorList>
    </citation>
    <scope>NUCLEOTIDE SEQUENCE [LARGE SCALE GENOMIC DNA]</scope>
    <source>
        <strain evidence="2 3">NML 120489</strain>
    </source>
</reference>
<comment type="caution">
    <text evidence="2">The sequence shown here is derived from an EMBL/GenBank/DDBJ whole genome shotgun (WGS) entry which is preliminary data.</text>
</comment>
<dbReference type="AlphaFoldDB" id="A0A1E3AHD9"/>
<feature type="compositionally biased region" description="Polar residues" evidence="1">
    <location>
        <begin position="67"/>
        <end position="76"/>
    </location>
</feature>
<proteinExistence type="predicted"/>
<gene>
    <name evidence="2" type="ORF">BEH84_05342</name>
</gene>
<feature type="region of interest" description="Disordered" evidence="1">
    <location>
        <begin position="23"/>
        <end position="93"/>
    </location>
</feature>
<dbReference type="EMBL" id="MCGI01000006">
    <property type="protein sequence ID" value="ODM08019.1"/>
    <property type="molecule type" value="Genomic_DNA"/>
</dbReference>
<evidence type="ECO:0000313" key="3">
    <source>
        <dbReference type="Proteomes" id="UP000095003"/>
    </source>
</evidence>
<accession>A0A1E3AHD9</accession>
<evidence type="ECO:0000256" key="1">
    <source>
        <dbReference type="SAM" id="MobiDB-lite"/>
    </source>
</evidence>
<dbReference type="RefSeq" id="WP_069158919.1">
    <property type="nucleotide sequence ID" value="NZ_DBFYTC010000143.1"/>
</dbReference>
<sequence>MSGFISVIVWVVIMLAVSGVLRGKNRGGSSDQNPYYKNNTPPPVPPAYTQPPSAPQPSRQPVGRETQAMTGTQVKTGTAKPGMTNYSAGTVPEKNKKEGIKNVAHSAVHKKGGEADMSTTDYLRQKAVLDEAEHRQEKRQENQRARWETGGLPAAKRLYEGDSVPQGMRRVTCSYCGADNLVPQGSRQKYTCYFCREELE</sequence>
<dbReference type="GeneID" id="93301214"/>